<dbReference type="SUPFAM" id="SSF52540">
    <property type="entry name" value="P-loop containing nucleoside triphosphate hydrolases"/>
    <property type="match status" value="1"/>
</dbReference>
<dbReference type="Pfam" id="PF00270">
    <property type="entry name" value="DEAD"/>
    <property type="match status" value="1"/>
</dbReference>
<keyword evidence="9" id="KW-1185">Reference proteome</keyword>
<dbReference type="EMBL" id="JACATZ010000001">
    <property type="protein sequence ID" value="NWJ45241.1"/>
    <property type="molecule type" value="Genomic_DNA"/>
</dbReference>
<protein>
    <submittedName>
        <fullName evidence="6">ATP-dependent DNA helicase</fullName>
    </submittedName>
</protein>
<organism evidence="6 8">
    <name type="scientific">Candidatus Chlorohelix allophototropha</name>
    <dbReference type="NCBI Taxonomy" id="3003348"/>
    <lineage>
        <taxon>Bacteria</taxon>
        <taxon>Bacillati</taxon>
        <taxon>Chloroflexota</taxon>
        <taxon>Chloroflexia</taxon>
        <taxon>Candidatus Chloroheliales</taxon>
        <taxon>Candidatus Chloroheliaceae</taxon>
        <taxon>Candidatus Chlorohelix</taxon>
    </lineage>
</organism>
<dbReference type="EMBL" id="CP128399">
    <property type="protein sequence ID" value="WJW67117.1"/>
    <property type="molecule type" value="Genomic_DNA"/>
</dbReference>
<reference evidence="7" key="2">
    <citation type="journal article" date="2024" name="Nature">
        <title>Anoxygenic phototroph of the Chloroflexota uses a type I reaction centre.</title>
        <authorList>
            <person name="Tsuji J.M."/>
            <person name="Shaw N.A."/>
            <person name="Nagashima S."/>
            <person name="Venkiteswaran J.J."/>
            <person name="Schiff S.L."/>
            <person name="Watanabe T."/>
            <person name="Fukui M."/>
            <person name="Hanada S."/>
            <person name="Tank M."/>
            <person name="Neufeld J.D."/>
        </authorList>
    </citation>
    <scope>NUCLEOTIDE SEQUENCE</scope>
    <source>
        <strain evidence="7">L227-S17</strain>
    </source>
</reference>
<keyword evidence="6" id="KW-0347">Helicase</keyword>
<evidence type="ECO:0000313" key="9">
    <source>
        <dbReference type="Proteomes" id="UP001431572"/>
    </source>
</evidence>
<keyword evidence="3" id="KW-0067">ATP-binding</keyword>
<gene>
    <name evidence="6" type="ORF">HXX08_05110</name>
    <name evidence="7" type="ORF">OZ401_000371</name>
</gene>
<name>A0A8T7M127_9CHLR</name>
<dbReference type="InterPro" id="IPR006555">
    <property type="entry name" value="ATP-dep_Helicase_C"/>
</dbReference>
<dbReference type="SMART" id="SM00491">
    <property type="entry name" value="HELICc2"/>
    <property type="match status" value="1"/>
</dbReference>
<dbReference type="InterPro" id="IPR027417">
    <property type="entry name" value="P-loop_NTPase"/>
</dbReference>
<evidence type="ECO:0000256" key="4">
    <source>
        <dbReference type="ARBA" id="ARBA00038058"/>
    </source>
</evidence>
<evidence type="ECO:0000313" key="7">
    <source>
        <dbReference type="EMBL" id="WJW67117.1"/>
    </source>
</evidence>
<comment type="similarity">
    <text evidence="4">Belongs to the helicase family. DinG subfamily.</text>
</comment>
<dbReference type="PROSITE" id="PS51193">
    <property type="entry name" value="HELICASE_ATP_BIND_2"/>
    <property type="match status" value="1"/>
</dbReference>
<reference evidence="6 8" key="1">
    <citation type="submission" date="2020-06" db="EMBL/GenBank/DDBJ databases">
        <title>Anoxygenic phototrophic Chloroflexota member uses a Type I reaction center.</title>
        <authorList>
            <person name="Tsuji J.M."/>
            <person name="Shaw N.A."/>
            <person name="Nagashima S."/>
            <person name="Venkiteswaran J."/>
            <person name="Schiff S.L."/>
            <person name="Hanada S."/>
            <person name="Tank M."/>
            <person name="Neufeld J.D."/>
        </authorList>
    </citation>
    <scope>NUCLEOTIDE SEQUENCE [LARGE SCALE GENOMIC DNA]</scope>
    <source>
        <strain evidence="6">L227-S17</strain>
    </source>
</reference>
<dbReference type="InterPro" id="IPR014013">
    <property type="entry name" value="Helic_SF1/SF2_ATP-bd_DinG/Rad3"/>
</dbReference>
<dbReference type="GO" id="GO:0003678">
    <property type="term" value="F:DNA helicase activity"/>
    <property type="evidence" value="ECO:0007669"/>
    <property type="project" value="TreeGrafter"/>
</dbReference>
<proteinExistence type="inferred from homology"/>
<dbReference type="Proteomes" id="UP001431572">
    <property type="component" value="Chromosome 1"/>
</dbReference>
<keyword evidence="2" id="KW-0378">Hydrolase</keyword>
<dbReference type="PANTHER" id="PTHR11472:SF34">
    <property type="entry name" value="REGULATOR OF TELOMERE ELONGATION HELICASE 1"/>
    <property type="match status" value="1"/>
</dbReference>
<evidence type="ECO:0000259" key="5">
    <source>
        <dbReference type="PROSITE" id="PS51193"/>
    </source>
</evidence>
<dbReference type="RefSeq" id="WP_341469012.1">
    <property type="nucleotide sequence ID" value="NZ_CP128399.1"/>
</dbReference>
<dbReference type="GO" id="GO:0005524">
    <property type="term" value="F:ATP binding"/>
    <property type="evidence" value="ECO:0007669"/>
    <property type="project" value="UniProtKB-KW"/>
</dbReference>
<evidence type="ECO:0000313" key="6">
    <source>
        <dbReference type="EMBL" id="NWJ45241.1"/>
    </source>
</evidence>
<sequence>MRLLEKLSRYLSNYRQRTGQQQMAVATGAAIEAGKSLVVEGGTGVGKSMAYLLPALMAVSENGARALIATSHKPLQDQISKKDVPVVAQLLKEEGKRPLKWVTLKGLSNYFCWHSADEEQGKIAVDPVAAKVIRYAAAAGLEFNGDFEELPFDVPPETKALLSATSDDCLGKKCPQFSRCYAFKVREEAEEADVVITNHSLLTLDIQSEGMIIPGQYAFYVIDEGHNFEDNATKANGLTVTLGACRRFLNSDAVKTATKIASARIETARTNYDRLQQAIIQLWNLPAEQTRFKSSGGNEDENKRLLKTEVPSGLALAEDIKSLAALIRAVPPKTDEEGARLQRMAKQGLSLAERLEKICAIGDPNLVYYAERLSYSPVEARRRPDAAAYAINAMPIDVSGYLEKWFDENTVIVTSATLSDGQNFDFFKKRVGIRNADTLIVPSPFDYAGRVRLFFPRTENNAANGGKTYATLTEQITQLINSVSDGRILVLFTSYAALDYVWRRLNDHEEFRLNPQRPLFRQGESQMQRIISNFQDTHNGVIFGTRSWWQGVDLPGMRLLIIDKLPFPQLNDPIINARNQDIEARGGSSFNEFMLPMAIITFRQGAGRLMRQEDDRGVIVVCDDRIVRQRYGARFIKSLPASIPVLGSIKDLHPFLESFD</sequence>
<dbReference type="InterPro" id="IPR045028">
    <property type="entry name" value="DinG/Rad3-like"/>
</dbReference>
<feature type="domain" description="Helicase ATP-binding" evidence="5">
    <location>
        <begin position="6"/>
        <end position="270"/>
    </location>
</feature>
<evidence type="ECO:0000256" key="3">
    <source>
        <dbReference type="ARBA" id="ARBA00022840"/>
    </source>
</evidence>
<dbReference type="Proteomes" id="UP000521676">
    <property type="component" value="Unassembled WGS sequence"/>
</dbReference>
<keyword evidence="1" id="KW-0547">Nucleotide-binding</keyword>
<dbReference type="GO" id="GO:0006139">
    <property type="term" value="P:nucleobase-containing compound metabolic process"/>
    <property type="evidence" value="ECO:0007669"/>
    <property type="project" value="InterPro"/>
</dbReference>
<accession>A0A8T7M127</accession>
<dbReference type="PANTHER" id="PTHR11472">
    <property type="entry name" value="DNA REPAIR DEAD HELICASE RAD3/XP-D SUBFAMILY MEMBER"/>
    <property type="match status" value="1"/>
</dbReference>
<evidence type="ECO:0000256" key="2">
    <source>
        <dbReference type="ARBA" id="ARBA00022801"/>
    </source>
</evidence>
<evidence type="ECO:0000256" key="1">
    <source>
        <dbReference type="ARBA" id="ARBA00022741"/>
    </source>
</evidence>
<dbReference type="Gene3D" id="3.40.50.300">
    <property type="entry name" value="P-loop containing nucleotide triphosphate hydrolases"/>
    <property type="match status" value="2"/>
</dbReference>
<dbReference type="InterPro" id="IPR011545">
    <property type="entry name" value="DEAD/DEAH_box_helicase_dom"/>
</dbReference>
<dbReference type="Pfam" id="PF13307">
    <property type="entry name" value="Helicase_C_2"/>
    <property type="match status" value="1"/>
</dbReference>
<dbReference type="GO" id="GO:0003676">
    <property type="term" value="F:nucleic acid binding"/>
    <property type="evidence" value="ECO:0007669"/>
    <property type="project" value="InterPro"/>
</dbReference>
<dbReference type="AlphaFoldDB" id="A0A8T7M127"/>
<evidence type="ECO:0000313" key="8">
    <source>
        <dbReference type="Proteomes" id="UP000521676"/>
    </source>
</evidence>
<dbReference type="GO" id="GO:0016818">
    <property type="term" value="F:hydrolase activity, acting on acid anhydrides, in phosphorus-containing anhydrides"/>
    <property type="evidence" value="ECO:0007669"/>
    <property type="project" value="InterPro"/>
</dbReference>